<proteinExistence type="predicted"/>
<name>A0A139H192_9PEZI</name>
<dbReference type="EMBL" id="LFZN01000182">
    <property type="protein sequence ID" value="KXS96235.1"/>
    <property type="molecule type" value="Genomic_DNA"/>
</dbReference>
<evidence type="ECO:0000313" key="2">
    <source>
        <dbReference type="Proteomes" id="UP000070133"/>
    </source>
</evidence>
<dbReference type="STRING" id="321146.A0A139H192"/>
<reference evidence="1 2" key="1">
    <citation type="submission" date="2015-07" db="EMBL/GenBank/DDBJ databases">
        <title>Comparative genomics of the Sigatoka disease complex on banana suggests a link between parallel evolutionary changes in Pseudocercospora fijiensis and Pseudocercospora eumusae and increased virulence on the banana host.</title>
        <authorList>
            <person name="Chang T.-C."/>
            <person name="Salvucci A."/>
            <person name="Crous P.W."/>
            <person name="Stergiopoulos I."/>
        </authorList>
    </citation>
    <scope>NUCLEOTIDE SEQUENCE [LARGE SCALE GENOMIC DNA]</scope>
    <source>
        <strain evidence="1 2">CBS 114824</strain>
    </source>
</reference>
<gene>
    <name evidence="1" type="ORF">AC578_9629</name>
</gene>
<organism evidence="1 2">
    <name type="scientific">Pseudocercospora eumusae</name>
    <dbReference type="NCBI Taxonomy" id="321146"/>
    <lineage>
        <taxon>Eukaryota</taxon>
        <taxon>Fungi</taxon>
        <taxon>Dikarya</taxon>
        <taxon>Ascomycota</taxon>
        <taxon>Pezizomycotina</taxon>
        <taxon>Dothideomycetes</taxon>
        <taxon>Dothideomycetidae</taxon>
        <taxon>Mycosphaerellales</taxon>
        <taxon>Mycosphaerellaceae</taxon>
        <taxon>Pseudocercospora</taxon>
    </lineage>
</organism>
<keyword evidence="2" id="KW-1185">Reference proteome</keyword>
<dbReference type="AlphaFoldDB" id="A0A139H192"/>
<dbReference type="OrthoDB" id="167809at2759"/>
<protein>
    <submittedName>
        <fullName evidence="1">Uncharacterized protein</fullName>
    </submittedName>
</protein>
<evidence type="ECO:0000313" key="1">
    <source>
        <dbReference type="EMBL" id="KXS96235.1"/>
    </source>
</evidence>
<sequence length="235" mass="25840">MSNPLPQIVLLELTSRTDRAARYYAYVINRYSGQADVRLITTPQGASAFFQLDAPQHPVVHVSNSFLESPELDILAPQAAKFVREGGSFVFSNPPMTGQARKNFRTLFEAFSLPWDFGWYCGTECVLNPDCTAIRKENLTPKYRMKAVKLRNVKREDKVYVPSAEALQPRLVHAFGETINLADDPDEVPIAVAEVGAGKVGYIGDINADIGDLIGDTSADYVESGAVLRAMLGLN</sequence>
<dbReference type="Proteomes" id="UP000070133">
    <property type="component" value="Unassembled WGS sequence"/>
</dbReference>
<comment type="caution">
    <text evidence="1">The sequence shown here is derived from an EMBL/GenBank/DDBJ whole genome shotgun (WGS) entry which is preliminary data.</text>
</comment>
<accession>A0A139H192</accession>